<dbReference type="OrthoDB" id="9777385at2"/>
<dbReference type="PANTHER" id="PTHR11014:SF63">
    <property type="entry name" value="METALLOPEPTIDASE, PUTATIVE (AFU_ORTHOLOGUE AFUA_6G09600)-RELATED"/>
    <property type="match status" value="1"/>
</dbReference>
<dbReference type="EC" id="3.-.-.-" evidence="4"/>
<evidence type="ECO:0000313" key="5">
    <source>
        <dbReference type="Proteomes" id="UP000193061"/>
    </source>
</evidence>
<proteinExistence type="predicted"/>
<reference evidence="4 5" key="1">
    <citation type="submission" date="2017-03" db="EMBL/GenBank/DDBJ databases">
        <authorList>
            <person name="Afonso C.L."/>
            <person name="Miller P.J."/>
            <person name="Scott M.A."/>
            <person name="Spackman E."/>
            <person name="Goraichik I."/>
            <person name="Dimitrov K.M."/>
            <person name="Suarez D.L."/>
            <person name="Swayne D.E."/>
        </authorList>
    </citation>
    <scope>NUCLEOTIDE SEQUENCE [LARGE SCALE GENOMIC DNA]</scope>
    <source>
        <strain evidence="4 5">CECT 7450</strain>
    </source>
</reference>
<evidence type="ECO:0000259" key="3">
    <source>
        <dbReference type="Pfam" id="PF07687"/>
    </source>
</evidence>
<name>A0A1X6YRN7_9RHOB</name>
<feature type="binding site" evidence="2">
    <location>
        <position position="163"/>
    </location>
    <ligand>
        <name>Mn(2+)</name>
        <dbReference type="ChEBI" id="CHEBI:29035"/>
        <label>2</label>
    </ligand>
</feature>
<organism evidence="4 5">
    <name type="scientific">Roseovarius albus</name>
    <dbReference type="NCBI Taxonomy" id="1247867"/>
    <lineage>
        <taxon>Bacteria</taxon>
        <taxon>Pseudomonadati</taxon>
        <taxon>Pseudomonadota</taxon>
        <taxon>Alphaproteobacteria</taxon>
        <taxon>Rhodobacterales</taxon>
        <taxon>Roseobacteraceae</taxon>
        <taxon>Roseovarius</taxon>
    </lineage>
</organism>
<dbReference type="Gene3D" id="3.40.630.10">
    <property type="entry name" value="Zn peptidases"/>
    <property type="match status" value="1"/>
</dbReference>
<dbReference type="FunFam" id="3.30.70.360:FF:000001">
    <property type="entry name" value="N-acetyldiaminopimelate deacetylase"/>
    <property type="match status" value="1"/>
</dbReference>
<keyword evidence="1 4" id="KW-0378">Hydrolase</keyword>
<feature type="binding site" evidence="2">
    <location>
        <position position="102"/>
    </location>
    <ligand>
        <name>Mn(2+)</name>
        <dbReference type="ChEBI" id="CHEBI:29035"/>
        <label>2</label>
    </ligand>
</feature>
<dbReference type="GO" id="GO:0019877">
    <property type="term" value="P:diaminopimelate biosynthetic process"/>
    <property type="evidence" value="ECO:0007669"/>
    <property type="project" value="UniProtKB-ARBA"/>
</dbReference>
<dbReference type="SUPFAM" id="SSF55031">
    <property type="entry name" value="Bacterial exopeptidase dimerisation domain"/>
    <property type="match status" value="1"/>
</dbReference>
<dbReference type="SUPFAM" id="SSF53187">
    <property type="entry name" value="Zn-dependent exopeptidases"/>
    <property type="match status" value="1"/>
</dbReference>
<gene>
    <name evidence="4" type="primary">yxeP_2</name>
    <name evidence="4" type="ORF">ROA7450_01264</name>
</gene>
<feature type="binding site" evidence="2">
    <location>
        <position position="104"/>
    </location>
    <ligand>
        <name>Mn(2+)</name>
        <dbReference type="ChEBI" id="CHEBI:29035"/>
        <label>2</label>
    </ligand>
</feature>
<comment type="cofactor">
    <cofactor evidence="2">
        <name>Mn(2+)</name>
        <dbReference type="ChEBI" id="CHEBI:29035"/>
    </cofactor>
    <text evidence="2">The Mn(2+) ion enhances activity.</text>
</comment>
<dbReference type="EMBL" id="FWFX01000003">
    <property type="protein sequence ID" value="SLN29392.1"/>
    <property type="molecule type" value="Genomic_DNA"/>
</dbReference>
<dbReference type="InterPro" id="IPR017439">
    <property type="entry name" value="Amidohydrolase"/>
</dbReference>
<keyword evidence="5" id="KW-1185">Reference proteome</keyword>
<evidence type="ECO:0000256" key="1">
    <source>
        <dbReference type="ARBA" id="ARBA00022801"/>
    </source>
</evidence>
<dbReference type="GO" id="GO:0050118">
    <property type="term" value="F:N-acetyldiaminopimelate deacetylase activity"/>
    <property type="evidence" value="ECO:0007669"/>
    <property type="project" value="UniProtKB-ARBA"/>
</dbReference>
<feature type="domain" description="Peptidase M20 dimerisation" evidence="3">
    <location>
        <begin position="186"/>
        <end position="277"/>
    </location>
</feature>
<keyword evidence="2" id="KW-0479">Metal-binding</keyword>
<dbReference type="PIRSF" id="PIRSF005962">
    <property type="entry name" value="Pept_M20D_amidohydro"/>
    <property type="match status" value="1"/>
</dbReference>
<dbReference type="AlphaFoldDB" id="A0A1X6YRN7"/>
<dbReference type="InterPro" id="IPR011650">
    <property type="entry name" value="Peptidase_M20_dimer"/>
</dbReference>
<dbReference type="RefSeq" id="WP_085804819.1">
    <property type="nucleotide sequence ID" value="NZ_FWFX01000003.1"/>
</dbReference>
<dbReference type="PANTHER" id="PTHR11014">
    <property type="entry name" value="PEPTIDASE M20 FAMILY MEMBER"/>
    <property type="match status" value="1"/>
</dbReference>
<sequence length="386" mass="41535">MPVLPDIAAYADEMIQWRRHIHTNPELDLDCHETAAFVCERLREFGITEIYTGIATSGVVAVIPGNGDGPVTGLRADMDALPILENSDLPWQSKNEGIAHSCGHDGHTTMLLGAAKYLASTRNFTGQVVLLFQPAEEDSGGGRIMVEEGVMSRFGIERVFALHTWPNIPKGIFQTRPGPMLGAIDDFEIVVTGKGGHAAFHDTVIDPFQPAMMIGQALNSIVARNMPTSTQVTVSLTCFNGGNATNVIPDSVRLAGTIRCLQPEMQVMVRERIKEIAHGQAQAFGASAEVNIVTYYPPVVNDDNQTSVAVGVASDIVGSDSVDTSVNPVLGAEDFAYMLRERPGAFLFLGQGDGPGLHTSKFDFNDDVAPIGASFFAHMIESTHKQ</sequence>
<dbReference type="Gene3D" id="3.30.70.360">
    <property type="match status" value="1"/>
</dbReference>
<dbReference type="Pfam" id="PF01546">
    <property type="entry name" value="Peptidase_M20"/>
    <property type="match status" value="1"/>
</dbReference>
<feature type="binding site" evidence="2">
    <location>
        <position position="358"/>
    </location>
    <ligand>
        <name>Mn(2+)</name>
        <dbReference type="ChEBI" id="CHEBI:29035"/>
        <label>2</label>
    </ligand>
</feature>
<dbReference type="GO" id="GO:0046872">
    <property type="term" value="F:metal ion binding"/>
    <property type="evidence" value="ECO:0007669"/>
    <property type="project" value="UniProtKB-KW"/>
</dbReference>
<evidence type="ECO:0000256" key="2">
    <source>
        <dbReference type="PIRSR" id="PIRSR005962-1"/>
    </source>
</evidence>
<dbReference type="InterPro" id="IPR036264">
    <property type="entry name" value="Bact_exopeptidase_dim_dom"/>
</dbReference>
<evidence type="ECO:0000313" key="4">
    <source>
        <dbReference type="EMBL" id="SLN29392.1"/>
    </source>
</evidence>
<accession>A0A1X6YRN7</accession>
<dbReference type="Pfam" id="PF07687">
    <property type="entry name" value="M20_dimer"/>
    <property type="match status" value="1"/>
</dbReference>
<keyword evidence="2" id="KW-0464">Manganese</keyword>
<dbReference type="Proteomes" id="UP000193061">
    <property type="component" value="Unassembled WGS sequence"/>
</dbReference>
<feature type="binding site" evidence="2">
    <location>
        <position position="137"/>
    </location>
    <ligand>
        <name>Mn(2+)</name>
        <dbReference type="ChEBI" id="CHEBI:29035"/>
        <label>2</label>
    </ligand>
</feature>
<dbReference type="InterPro" id="IPR002933">
    <property type="entry name" value="Peptidase_M20"/>
</dbReference>
<protein>
    <submittedName>
        <fullName evidence="4">Putative hydrolase YxeP</fullName>
        <ecNumber evidence="4">3.-.-.-</ecNumber>
    </submittedName>
</protein>
<dbReference type="NCBIfam" id="TIGR01891">
    <property type="entry name" value="amidohydrolases"/>
    <property type="match status" value="1"/>
</dbReference>